<protein>
    <submittedName>
        <fullName evidence="4">TetR/AcrR family transcriptional regulator</fullName>
    </submittedName>
</protein>
<dbReference type="SUPFAM" id="SSF46689">
    <property type="entry name" value="Homeodomain-like"/>
    <property type="match status" value="1"/>
</dbReference>
<dbReference type="PROSITE" id="PS50977">
    <property type="entry name" value="HTH_TETR_2"/>
    <property type="match status" value="1"/>
</dbReference>
<comment type="caution">
    <text evidence="4">The sequence shown here is derived from an EMBL/GenBank/DDBJ whole genome shotgun (WGS) entry which is preliminary data.</text>
</comment>
<dbReference type="Pfam" id="PF00440">
    <property type="entry name" value="TetR_N"/>
    <property type="match status" value="1"/>
</dbReference>
<dbReference type="InterPro" id="IPR013570">
    <property type="entry name" value="Tscrpt_reg_YsiA_C"/>
</dbReference>
<accession>A0ABS5SAX3</accession>
<organism evidence="4 5">
    <name type="scientific">Geomobilimonas luticola</name>
    <dbReference type="NCBI Taxonomy" id="1114878"/>
    <lineage>
        <taxon>Bacteria</taxon>
        <taxon>Pseudomonadati</taxon>
        <taxon>Thermodesulfobacteriota</taxon>
        <taxon>Desulfuromonadia</taxon>
        <taxon>Geobacterales</taxon>
        <taxon>Geobacteraceae</taxon>
        <taxon>Geomobilimonas</taxon>
    </lineage>
</organism>
<dbReference type="InterPro" id="IPR009057">
    <property type="entry name" value="Homeodomain-like_sf"/>
</dbReference>
<dbReference type="Gene3D" id="1.10.357.10">
    <property type="entry name" value="Tetracycline Repressor, domain 2"/>
    <property type="match status" value="1"/>
</dbReference>
<evidence type="ECO:0000313" key="5">
    <source>
        <dbReference type="Proteomes" id="UP000756860"/>
    </source>
</evidence>
<dbReference type="InterPro" id="IPR023772">
    <property type="entry name" value="DNA-bd_HTH_TetR-type_CS"/>
</dbReference>
<dbReference type="Pfam" id="PF08359">
    <property type="entry name" value="TetR_C_4"/>
    <property type="match status" value="1"/>
</dbReference>
<name>A0ABS5SAX3_9BACT</name>
<sequence>MAVRIRETTEVRQSQITKAALKVIGQKGINGATTAEIASATGISEGNIYRHFKNKEEIFIAVIDKIGKDLESLLDAASEIDDPLQKLAEIFKRHLSYIEEHIGIPRLIFSDEVLVLDKNLRTKVRHNIAQYSRGICSIISQAQDAGIINRKLDPGVLTSMFIGTINFTAIQWVMNDFSNSLSAEVEILWMTFAAAITTKC</sequence>
<gene>
    <name evidence="4" type="ORF">KI810_05610</name>
</gene>
<dbReference type="InterPro" id="IPR001647">
    <property type="entry name" value="HTH_TetR"/>
</dbReference>
<dbReference type="PROSITE" id="PS01081">
    <property type="entry name" value="HTH_TETR_1"/>
    <property type="match status" value="1"/>
</dbReference>
<dbReference type="PANTHER" id="PTHR43479">
    <property type="entry name" value="ACREF/ENVCD OPERON REPRESSOR-RELATED"/>
    <property type="match status" value="1"/>
</dbReference>
<feature type="DNA-binding region" description="H-T-H motif" evidence="2">
    <location>
        <begin position="33"/>
        <end position="52"/>
    </location>
</feature>
<dbReference type="PRINTS" id="PR00455">
    <property type="entry name" value="HTHTETR"/>
</dbReference>
<dbReference type="RefSeq" id="WP_214174462.1">
    <property type="nucleotide sequence ID" value="NZ_JAHCVK010000001.1"/>
</dbReference>
<dbReference type="PANTHER" id="PTHR43479:SF11">
    <property type="entry name" value="ACREF_ENVCD OPERON REPRESSOR-RELATED"/>
    <property type="match status" value="1"/>
</dbReference>
<proteinExistence type="predicted"/>
<evidence type="ECO:0000256" key="1">
    <source>
        <dbReference type="ARBA" id="ARBA00023125"/>
    </source>
</evidence>
<dbReference type="InterPro" id="IPR036271">
    <property type="entry name" value="Tet_transcr_reg_TetR-rel_C_sf"/>
</dbReference>
<evidence type="ECO:0000313" key="4">
    <source>
        <dbReference type="EMBL" id="MBT0652523.1"/>
    </source>
</evidence>
<keyword evidence="1 2" id="KW-0238">DNA-binding</keyword>
<reference evidence="4 5" key="1">
    <citation type="submission" date="2021-05" db="EMBL/GenBank/DDBJ databases">
        <title>The draft genome of Geobacter luticola JCM 17780.</title>
        <authorList>
            <person name="Xu Z."/>
            <person name="Masuda Y."/>
            <person name="Itoh H."/>
            <person name="Senoo K."/>
        </authorList>
    </citation>
    <scope>NUCLEOTIDE SEQUENCE [LARGE SCALE GENOMIC DNA]</scope>
    <source>
        <strain evidence="4 5">JCM 17780</strain>
    </source>
</reference>
<dbReference type="EMBL" id="JAHCVK010000001">
    <property type="protein sequence ID" value="MBT0652523.1"/>
    <property type="molecule type" value="Genomic_DNA"/>
</dbReference>
<dbReference type="InterPro" id="IPR050624">
    <property type="entry name" value="HTH-type_Tx_Regulator"/>
</dbReference>
<evidence type="ECO:0000256" key="2">
    <source>
        <dbReference type="PROSITE-ProRule" id="PRU00335"/>
    </source>
</evidence>
<feature type="domain" description="HTH tetR-type" evidence="3">
    <location>
        <begin position="10"/>
        <end position="70"/>
    </location>
</feature>
<dbReference type="Proteomes" id="UP000756860">
    <property type="component" value="Unassembled WGS sequence"/>
</dbReference>
<evidence type="ECO:0000259" key="3">
    <source>
        <dbReference type="PROSITE" id="PS50977"/>
    </source>
</evidence>
<dbReference type="SUPFAM" id="SSF48498">
    <property type="entry name" value="Tetracyclin repressor-like, C-terminal domain"/>
    <property type="match status" value="1"/>
</dbReference>
<keyword evidence="5" id="KW-1185">Reference proteome</keyword>